<organism evidence="10 11">
    <name type="scientific">Lithospermum erythrorhizon</name>
    <name type="common">Purple gromwell</name>
    <name type="synonym">Lithospermum officinale var. erythrorhizon</name>
    <dbReference type="NCBI Taxonomy" id="34254"/>
    <lineage>
        <taxon>Eukaryota</taxon>
        <taxon>Viridiplantae</taxon>
        <taxon>Streptophyta</taxon>
        <taxon>Embryophyta</taxon>
        <taxon>Tracheophyta</taxon>
        <taxon>Spermatophyta</taxon>
        <taxon>Magnoliopsida</taxon>
        <taxon>eudicotyledons</taxon>
        <taxon>Gunneridae</taxon>
        <taxon>Pentapetalae</taxon>
        <taxon>asterids</taxon>
        <taxon>lamiids</taxon>
        <taxon>Boraginales</taxon>
        <taxon>Boraginaceae</taxon>
        <taxon>Boraginoideae</taxon>
        <taxon>Lithospermeae</taxon>
        <taxon>Lithospermum</taxon>
    </lineage>
</organism>
<dbReference type="InterPro" id="IPR017046">
    <property type="entry name" value="Prenylcysteine_Oxase1"/>
</dbReference>
<keyword evidence="6" id="KW-0560">Oxidoreductase</keyword>
<dbReference type="GO" id="GO:0030328">
    <property type="term" value="P:prenylcysteine catabolic process"/>
    <property type="evidence" value="ECO:0007669"/>
    <property type="project" value="InterPro"/>
</dbReference>
<evidence type="ECO:0000256" key="8">
    <source>
        <dbReference type="SAM" id="SignalP"/>
    </source>
</evidence>
<evidence type="ECO:0000256" key="2">
    <source>
        <dbReference type="ARBA" id="ARBA00009967"/>
    </source>
</evidence>
<sequence length="490" mass="55011">MMKASSIFIFLFLFTITTSISHSDDPSISSVCIIGGGMGGASVAHFLRRYSTTQIRLFDKNHLVGGRMATVSIGGDTFEAGASILHPKNYYAKNYTEKYLNQSIGGNNEEDDDVLGIWDGERFVFKSFRTDWKVPILRKIVRFVNSLRLFFRYGFSLFRMFDFVEDTVNKFLKYYEGFETRPVFGTVEEMLKWSGLFNLTTRPLEEELVDAGLSPLLIQELVTVITRINYGQSVLMSGLAGAVSLAGSGGGLWAVKGGNWQMAATLINSSDVLLHLKEEVESISNLGHSYELNTTEGKSYTCEVTVVATPLDELNIQFHPEISIPERKLQHTYTTFIRGLLNPAYFGLDSVADIPKLVGTIETPNVPFSCISVLKKYSEKDMTYKMFSRQPMAEELLDKIFSVRNETIKINWAAYPQYHAPETFAPFILDGQHLYYVNAFENAASTMETSAVAAENIARLIISRFATEKSRDLSNLRSFGHDAPEMHVDL</sequence>
<keyword evidence="7" id="KW-0325">Glycoprotein</keyword>
<protein>
    <submittedName>
        <fullName evidence="10">Lyase</fullName>
    </submittedName>
</protein>
<comment type="caution">
    <text evidence="10">The sequence shown here is derived from an EMBL/GenBank/DDBJ whole genome shotgun (WGS) entry which is preliminary data.</text>
</comment>
<keyword evidence="11" id="KW-1185">Reference proteome</keyword>
<feature type="domain" description="Prenylcysteine lyase" evidence="9">
    <location>
        <begin position="141"/>
        <end position="469"/>
    </location>
</feature>
<dbReference type="Proteomes" id="UP001454036">
    <property type="component" value="Unassembled WGS sequence"/>
</dbReference>
<dbReference type="Pfam" id="PF13450">
    <property type="entry name" value="NAD_binding_8"/>
    <property type="match status" value="1"/>
</dbReference>
<evidence type="ECO:0000256" key="3">
    <source>
        <dbReference type="ARBA" id="ARBA00022630"/>
    </source>
</evidence>
<dbReference type="GO" id="GO:0001735">
    <property type="term" value="F:prenylcysteine oxidase activity"/>
    <property type="evidence" value="ECO:0007669"/>
    <property type="project" value="InterPro"/>
</dbReference>
<dbReference type="PANTHER" id="PTHR15944:SF0">
    <property type="entry name" value="PRENYLCYSTEINE LYASE DOMAIN-CONTAINING PROTEIN"/>
    <property type="match status" value="1"/>
</dbReference>
<proteinExistence type="inferred from homology"/>
<name>A0AAV3NFZ5_LITER</name>
<keyword evidence="10" id="KW-0456">Lyase</keyword>
<dbReference type="InterPro" id="IPR036188">
    <property type="entry name" value="FAD/NAD-bd_sf"/>
</dbReference>
<dbReference type="Gene3D" id="3.50.50.60">
    <property type="entry name" value="FAD/NAD(P)-binding domain"/>
    <property type="match status" value="2"/>
</dbReference>
<keyword evidence="3" id="KW-0285">Flavoprotein</keyword>
<comment type="similarity">
    <text evidence="2">Belongs to the prenylcysteine oxidase family.</text>
</comment>
<dbReference type="Pfam" id="PF07156">
    <property type="entry name" value="Prenylcys_lyase"/>
    <property type="match status" value="1"/>
</dbReference>
<evidence type="ECO:0000256" key="6">
    <source>
        <dbReference type="ARBA" id="ARBA00023002"/>
    </source>
</evidence>
<comment type="cofactor">
    <cofactor evidence="1">
        <name>FAD</name>
        <dbReference type="ChEBI" id="CHEBI:57692"/>
    </cofactor>
</comment>
<dbReference type="SUPFAM" id="SSF51905">
    <property type="entry name" value="FAD/NAD(P)-binding domain"/>
    <property type="match status" value="1"/>
</dbReference>
<dbReference type="PIRSF" id="PIRSF036292">
    <property type="entry name" value="Prenylcysteine_oxidase"/>
    <property type="match status" value="1"/>
</dbReference>
<evidence type="ECO:0000256" key="5">
    <source>
        <dbReference type="ARBA" id="ARBA00022827"/>
    </source>
</evidence>
<evidence type="ECO:0000256" key="1">
    <source>
        <dbReference type="ARBA" id="ARBA00001974"/>
    </source>
</evidence>
<evidence type="ECO:0000256" key="7">
    <source>
        <dbReference type="ARBA" id="ARBA00023180"/>
    </source>
</evidence>
<accession>A0AAV3NFZ5</accession>
<dbReference type="GO" id="GO:0016829">
    <property type="term" value="F:lyase activity"/>
    <property type="evidence" value="ECO:0007669"/>
    <property type="project" value="UniProtKB-KW"/>
</dbReference>
<evidence type="ECO:0000313" key="10">
    <source>
        <dbReference type="EMBL" id="GAA0138255.1"/>
    </source>
</evidence>
<dbReference type="FunFam" id="3.50.50.60:FF:000430">
    <property type="entry name" value="Farnesylcysteine lyase"/>
    <property type="match status" value="1"/>
</dbReference>
<feature type="chain" id="PRO_5043719051" evidence="8">
    <location>
        <begin position="24"/>
        <end position="490"/>
    </location>
</feature>
<feature type="signal peptide" evidence="8">
    <location>
        <begin position="1"/>
        <end position="23"/>
    </location>
</feature>
<keyword evidence="4 8" id="KW-0732">Signal</keyword>
<dbReference type="PANTHER" id="PTHR15944">
    <property type="entry name" value="FARNESYLCYSTEINE LYASE"/>
    <property type="match status" value="1"/>
</dbReference>
<reference evidence="10 11" key="1">
    <citation type="submission" date="2024-01" db="EMBL/GenBank/DDBJ databases">
        <title>The complete chloroplast genome sequence of Lithospermum erythrorhizon: insights into the phylogenetic relationship among Boraginaceae species and the maternal lineages of purple gromwells.</title>
        <authorList>
            <person name="Okada T."/>
            <person name="Watanabe K."/>
        </authorList>
    </citation>
    <scope>NUCLEOTIDE SEQUENCE [LARGE SCALE GENOMIC DNA]</scope>
</reference>
<dbReference type="EMBL" id="BAABME010000002">
    <property type="protein sequence ID" value="GAA0138255.1"/>
    <property type="molecule type" value="Genomic_DNA"/>
</dbReference>
<dbReference type="AlphaFoldDB" id="A0AAV3NFZ5"/>
<evidence type="ECO:0000259" key="9">
    <source>
        <dbReference type="Pfam" id="PF07156"/>
    </source>
</evidence>
<evidence type="ECO:0000313" key="11">
    <source>
        <dbReference type="Proteomes" id="UP001454036"/>
    </source>
</evidence>
<evidence type="ECO:0000256" key="4">
    <source>
        <dbReference type="ARBA" id="ARBA00022729"/>
    </source>
</evidence>
<gene>
    <name evidence="10" type="ORF">LIER_00036</name>
</gene>
<dbReference type="InterPro" id="IPR010795">
    <property type="entry name" value="Prenylcys_lyase"/>
</dbReference>
<keyword evidence="5" id="KW-0274">FAD</keyword>
<dbReference type="GO" id="GO:0030327">
    <property type="term" value="P:prenylated protein catabolic process"/>
    <property type="evidence" value="ECO:0007669"/>
    <property type="project" value="TreeGrafter"/>
</dbReference>